<protein>
    <recommendedName>
        <fullName evidence="2">protein-tyrosine-phosphatase</fullName>
        <ecNumber evidence="2">3.1.3.48</ecNumber>
    </recommendedName>
</protein>
<dbReference type="InterPro" id="IPR036196">
    <property type="entry name" value="Ptyr_pPase_sf"/>
</dbReference>
<dbReference type="PANTHER" id="PTHR11717">
    <property type="entry name" value="LOW MOLECULAR WEIGHT PROTEIN TYROSINE PHOSPHATASE"/>
    <property type="match status" value="1"/>
</dbReference>
<evidence type="ECO:0000256" key="1">
    <source>
        <dbReference type="ARBA" id="ARBA00011063"/>
    </source>
</evidence>
<dbReference type="EC" id="3.1.3.48" evidence="2"/>
<evidence type="ECO:0000256" key="5">
    <source>
        <dbReference type="PIRSR" id="PIRSR617867-1"/>
    </source>
</evidence>
<evidence type="ECO:0000256" key="3">
    <source>
        <dbReference type="ARBA" id="ARBA00022801"/>
    </source>
</evidence>
<proteinExistence type="inferred from homology"/>
<keyword evidence="3 7" id="KW-0378">Hydrolase</keyword>
<evidence type="ECO:0000259" key="6">
    <source>
        <dbReference type="SMART" id="SM00226"/>
    </source>
</evidence>
<dbReference type="InterPro" id="IPR023485">
    <property type="entry name" value="Ptyr_pPase"/>
</dbReference>
<feature type="domain" description="Phosphotyrosine protein phosphatase I" evidence="6">
    <location>
        <begin position="1"/>
        <end position="137"/>
    </location>
</feature>
<comment type="similarity">
    <text evidence="1">Belongs to the low molecular weight phosphotyrosine protein phosphatase family.</text>
</comment>
<evidence type="ECO:0000256" key="4">
    <source>
        <dbReference type="ARBA" id="ARBA00022912"/>
    </source>
</evidence>
<dbReference type="GO" id="GO:0004725">
    <property type="term" value="F:protein tyrosine phosphatase activity"/>
    <property type="evidence" value="ECO:0007669"/>
    <property type="project" value="UniProtKB-EC"/>
</dbReference>
<comment type="caution">
    <text evidence="7">The sequence shown here is derived from an EMBL/GenBank/DDBJ whole genome shotgun (WGS) entry which is preliminary data.</text>
</comment>
<gene>
    <name evidence="7" type="ORF">FHX76_002507</name>
</gene>
<dbReference type="PRINTS" id="PR00719">
    <property type="entry name" value="LMWPTPASE"/>
</dbReference>
<dbReference type="InterPro" id="IPR050438">
    <property type="entry name" value="LMW_PTPase"/>
</dbReference>
<name>A0A7X5R2Z4_9MICO</name>
<organism evidence="7 8">
    <name type="scientific">Lysinibacter cavernae</name>
    <dbReference type="NCBI Taxonomy" id="1640652"/>
    <lineage>
        <taxon>Bacteria</taxon>
        <taxon>Bacillati</taxon>
        <taxon>Actinomycetota</taxon>
        <taxon>Actinomycetes</taxon>
        <taxon>Micrococcales</taxon>
        <taxon>Microbacteriaceae</taxon>
        <taxon>Lysinibacter</taxon>
    </lineage>
</organism>
<evidence type="ECO:0000256" key="2">
    <source>
        <dbReference type="ARBA" id="ARBA00013064"/>
    </source>
</evidence>
<dbReference type="CDD" id="cd16343">
    <property type="entry name" value="LMWPTP"/>
    <property type="match status" value="1"/>
</dbReference>
<reference evidence="7 8" key="1">
    <citation type="submission" date="2020-02" db="EMBL/GenBank/DDBJ databases">
        <title>Sequencing the genomes of 1000 actinobacteria strains.</title>
        <authorList>
            <person name="Klenk H.-P."/>
        </authorList>
    </citation>
    <scope>NUCLEOTIDE SEQUENCE [LARGE SCALE GENOMIC DNA]</scope>
    <source>
        <strain evidence="7 8">DSM 27960</strain>
    </source>
</reference>
<dbReference type="Pfam" id="PF01451">
    <property type="entry name" value="LMWPc"/>
    <property type="match status" value="1"/>
</dbReference>
<feature type="active site" description="Proton donor" evidence="5">
    <location>
        <position position="111"/>
    </location>
</feature>
<dbReference type="Gene3D" id="3.40.50.2300">
    <property type="match status" value="1"/>
</dbReference>
<accession>A0A7X5R2Z4</accession>
<dbReference type="InterPro" id="IPR017867">
    <property type="entry name" value="Tyr_phospatase_low_mol_wt"/>
</dbReference>
<dbReference type="Proteomes" id="UP000541033">
    <property type="component" value="Unassembled WGS sequence"/>
</dbReference>
<dbReference type="SMART" id="SM00226">
    <property type="entry name" value="LMWPc"/>
    <property type="match status" value="1"/>
</dbReference>
<dbReference type="AlphaFoldDB" id="A0A7X5R2Z4"/>
<keyword evidence="8" id="KW-1185">Reference proteome</keyword>
<dbReference type="EMBL" id="JAAMOX010000002">
    <property type="protein sequence ID" value="NIH54611.1"/>
    <property type="molecule type" value="Genomic_DNA"/>
</dbReference>
<dbReference type="PANTHER" id="PTHR11717:SF7">
    <property type="entry name" value="LOW MOLECULAR WEIGHT PHOSPHOTYROSINE PROTEIN PHOSPHATASE"/>
    <property type="match status" value="1"/>
</dbReference>
<evidence type="ECO:0000313" key="8">
    <source>
        <dbReference type="Proteomes" id="UP000541033"/>
    </source>
</evidence>
<keyword evidence="4" id="KW-0904">Protein phosphatase</keyword>
<dbReference type="SUPFAM" id="SSF52788">
    <property type="entry name" value="Phosphotyrosine protein phosphatases I"/>
    <property type="match status" value="1"/>
</dbReference>
<evidence type="ECO:0000313" key="7">
    <source>
        <dbReference type="EMBL" id="NIH54611.1"/>
    </source>
</evidence>
<sequence length="146" mass="16035">MAEVVFRHLAEQAGLGENIIVSSRGTGDWHVGERADSRTLAALTARGYGGSEHRAHEMDTVDFRTNDLIIALDRTHLRVLSSLAPSPEDLSKIELLQTFVGSSDDALDVPDPYYADDLAFAQVLATIEKSCAALFNQLEPAIRRKR</sequence>